<feature type="chain" id="PRO_5040496757" evidence="2">
    <location>
        <begin position="23"/>
        <end position="374"/>
    </location>
</feature>
<feature type="compositionally biased region" description="Basic and acidic residues" evidence="1">
    <location>
        <begin position="58"/>
        <end position="73"/>
    </location>
</feature>
<feature type="compositionally biased region" description="Basic and acidic residues" evidence="1">
    <location>
        <begin position="24"/>
        <end position="47"/>
    </location>
</feature>
<feature type="compositionally biased region" description="Low complexity" evidence="1">
    <location>
        <begin position="74"/>
        <end position="85"/>
    </location>
</feature>
<feature type="compositionally biased region" description="Basic residues" evidence="1">
    <location>
        <begin position="87"/>
        <end position="97"/>
    </location>
</feature>
<keyword evidence="4" id="KW-1185">Reference proteome</keyword>
<feature type="signal peptide" evidence="2">
    <location>
        <begin position="1"/>
        <end position="22"/>
    </location>
</feature>
<feature type="region of interest" description="Disordered" evidence="1">
    <location>
        <begin position="298"/>
        <end position="374"/>
    </location>
</feature>
<feature type="compositionally biased region" description="Basic and acidic residues" evidence="1">
    <location>
        <begin position="298"/>
        <end position="324"/>
    </location>
</feature>
<evidence type="ECO:0000313" key="4">
    <source>
        <dbReference type="Proteomes" id="UP001152759"/>
    </source>
</evidence>
<evidence type="ECO:0000313" key="3">
    <source>
        <dbReference type="EMBL" id="CAH0383476.1"/>
    </source>
</evidence>
<feature type="compositionally biased region" description="Basic and acidic residues" evidence="1">
    <location>
        <begin position="333"/>
        <end position="348"/>
    </location>
</feature>
<accession>A0A9P0A085</accession>
<dbReference type="AlphaFoldDB" id="A0A9P0A085"/>
<reference evidence="3" key="1">
    <citation type="submission" date="2021-12" db="EMBL/GenBank/DDBJ databases">
        <authorList>
            <person name="King R."/>
        </authorList>
    </citation>
    <scope>NUCLEOTIDE SEQUENCE</scope>
</reference>
<proteinExistence type="predicted"/>
<organism evidence="3 4">
    <name type="scientific">Bemisia tabaci</name>
    <name type="common">Sweetpotato whitefly</name>
    <name type="synonym">Aleurodes tabaci</name>
    <dbReference type="NCBI Taxonomy" id="7038"/>
    <lineage>
        <taxon>Eukaryota</taxon>
        <taxon>Metazoa</taxon>
        <taxon>Ecdysozoa</taxon>
        <taxon>Arthropoda</taxon>
        <taxon>Hexapoda</taxon>
        <taxon>Insecta</taxon>
        <taxon>Pterygota</taxon>
        <taxon>Neoptera</taxon>
        <taxon>Paraneoptera</taxon>
        <taxon>Hemiptera</taxon>
        <taxon>Sternorrhyncha</taxon>
        <taxon>Aleyrodoidea</taxon>
        <taxon>Aleyrodidae</taxon>
        <taxon>Aleyrodinae</taxon>
        <taxon>Bemisia</taxon>
    </lineage>
</organism>
<feature type="compositionally biased region" description="Basic and acidic residues" evidence="1">
    <location>
        <begin position="357"/>
        <end position="374"/>
    </location>
</feature>
<name>A0A9P0A085_BEMTA</name>
<evidence type="ECO:0000256" key="2">
    <source>
        <dbReference type="SAM" id="SignalP"/>
    </source>
</evidence>
<feature type="region of interest" description="Disordered" evidence="1">
    <location>
        <begin position="20"/>
        <end position="181"/>
    </location>
</feature>
<dbReference type="Proteomes" id="UP001152759">
    <property type="component" value="Chromosome 10"/>
</dbReference>
<protein>
    <submittedName>
        <fullName evidence="3">Uncharacterized protein</fullName>
    </submittedName>
</protein>
<gene>
    <name evidence="3" type="ORF">BEMITA_LOCUS2921</name>
</gene>
<sequence>MIAVKILIVSGLLIMGPELCQQTKPHDSPPPKRPSPDRHHISTEHGPRHPPPQSPANHRIEHLVASSHKDHPSHSGPLSPSPIGGRANHRPPPKKYVQKQPAPDHHNRQKVHMDEQSPVKDPGSKPPFTPRPMDDNTLSPKKSIPGSPLKSKADALSMDSNIRPAESSDPAPVKPANTKRKGLARPALAGLTPLQVYKYTEKKWTLAECLIHCENTVGYVAREKQPPIFISKGAVDSYQRCKCGLNKELIDFLKTNERNSTAFEEAFSKNPSAARYWLTLQKFRVLFPITEYNKWDPKKQEQVPIVDEKKKNDAVTPKKNEKGTQEQNNPNLPKEKDAVTPKKNEKGTQEQNNPNLPKEKDAVTPKKDEKGMHK</sequence>
<keyword evidence="2" id="KW-0732">Signal</keyword>
<dbReference type="EMBL" id="OU963871">
    <property type="protein sequence ID" value="CAH0383476.1"/>
    <property type="molecule type" value="Genomic_DNA"/>
</dbReference>
<evidence type="ECO:0000256" key="1">
    <source>
        <dbReference type="SAM" id="MobiDB-lite"/>
    </source>
</evidence>
<feature type="compositionally biased region" description="Basic and acidic residues" evidence="1">
    <location>
        <begin position="102"/>
        <end position="118"/>
    </location>
</feature>